<dbReference type="Gene3D" id="1.25.40.10">
    <property type="entry name" value="Tetratricopeptide repeat domain"/>
    <property type="match status" value="5"/>
</dbReference>
<feature type="repeat" description="PPR" evidence="2">
    <location>
        <begin position="565"/>
        <end position="600"/>
    </location>
</feature>
<feature type="repeat" description="PPR" evidence="2">
    <location>
        <begin position="429"/>
        <end position="463"/>
    </location>
</feature>
<sequence length="837" mass="93077">MHGILRVSTRITANKAVVAGRWCGFLQQPVQSARCRSIFTGQVGANDVLHRLGEGSNHIDSRTYVKLFQRCMMLRDAGLGKQVRDHIIQSGRQLNIYELNTLIKLHSICGNMLEARQTFDSVENKTVVTWNAIIAGYAQLGHVKEAFALFRQMVDEAMEPSIITFLIVLDACSSPAGLKLGKEFHAQVIKVGFVSDFRIGTALVSMYVKGGSMDGARQVFDGLYKRDVSTFNVMIGGYAKSGDGEKAFQLFYRMQQEGFKPNRISFLSILDGCSTPEALAWGKAVHAQCMNTGLVDDVRVATALIRMYMGCGSIEGARRVFDKMKVRDVVSWTVMIRGYAENSNIEDAFGLFATMQEEGIQPDRITYIHIINACASSADLSLAREIHSQVVRAGFGTDLLVDTALVHMYAKCGAIKDARQVFDAMSRRDVVSWSAMIGAYVENGCGEEAFETFHLMKRNNVEPDVVTYINLLNACGHLGALDLGMEIYTQAIKADLVSHIPVGNALINMNVKHGSIERARYIFENMVQRDVVTWNVMIGGYSLHGNAREALDLFDRMLKERFRPNSVTFVGVLSACSRAGFVEEGRRFFSYLLDGRGIVPTMELYGCMVDLLGRAGELDEAELLINRMPLKPNSSIWSTLLAACRIYGNLDVAERAAERCLMSEPYDGAVYVQLSHMYAAAGMWENVAKVRKVMESRGVRKEQGCTWIEVEGKLHTFVVEDRSHPQAGEIYAELARLMTAIKREGYIPVTQNVLHNVGEQEKEEAISYHSEKLAIAYGVLSLPSGAPIRIFKNLRVCGDCHSASKFISKVTGREIIARDASRFHHFKNGVCSCGDYW</sequence>
<accession>F5CAD9</accession>
<dbReference type="InterPro" id="IPR046960">
    <property type="entry name" value="PPR_At4g14850-like_plant"/>
</dbReference>
<evidence type="ECO:0000256" key="2">
    <source>
        <dbReference type="PROSITE-ProRule" id="PRU00708"/>
    </source>
</evidence>
<dbReference type="InterPro" id="IPR046848">
    <property type="entry name" value="E_motif"/>
</dbReference>
<dbReference type="InterPro" id="IPR032867">
    <property type="entry name" value="DYW_dom"/>
</dbReference>
<dbReference type="SUPFAM" id="SSF48452">
    <property type="entry name" value="TPR-like"/>
    <property type="match status" value="1"/>
</dbReference>
<dbReference type="GO" id="GO:0003723">
    <property type="term" value="F:RNA binding"/>
    <property type="evidence" value="ECO:0007669"/>
    <property type="project" value="InterPro"/>
</dbReference>
<feature type="repeat" description="PPR" evidence="2">
    <location>
        <begin position="328"/>
        <end position="362"/>
    </location>
</feature>
<dbReference type="InterPro" id="IPR046849">
    <property type="entry name" value="E2_motif"/>
</dbReference>
<dbReference type="PROSITE" id="PS51375">
    <property type="entry name" value="PPR"/>
    <property type="match status" value="6"/>
</dbReference>
<dbReference type="InterPro" id="IPR002885">
    <property type="entry name" value="PPR_rpt"/>
</dbReference>
<dbReference type="GO" id="GO:0008270">
    <property type="term" value="F:zinc ion binding"/>
    <property type="evidence" value="ECO:0007669"/>
    <property type="project" value="InterPro"/>
</dbReference>
<dbReference type="InterPro" id="IPR011990">
    <property type="entry name" value="TPR-like_helical_dom_sf"/>
</dbReference>
<name>F5CAD9_FUNHY</name>
<reference evidence="4" key="1">
    <citation type="journal article" date="2011" name="Plant J.">
        <title>Assigning DYW-type PPR proteins to RNA editing sites in the funariid mosses Physcomitrella patens and Funaria hygrometrica.</title>
        <authorList>
            <person name="Rudinger M."/>
            <person name="Szovenyi P."/>
            <person name="Rensing S.A."/>
            <person name="Knoop V."/>
        </authorList>
    </citation>
    <scope>NUCLEOTIDE SEQUENCE</scope>
</reference>
<dbReference type="FunFam" id="1.25.40.10:FF:000031">
    <property type="entry name" value="Pentatricopeptide repeat-containing protein mitochondrial"/>
    <property type="match status" value="2"/>
</dbReference>
<dbReference type="PANTHER" id="PTHR24015">
    <property type="entry name" value="OS07G0578800 PROTEIN-RELATED"/>
    <property type="match status" value="1"/>
</dbReference>
<dbReference type="NCBIfam" id="TIGR00756">
    <property type="entry name" value="PPR"/>
    <property type="match status" value="5"/>
</dbReference>
<dbReference type="Pfam" id="PF14432">
    <property type="entry name" value="DYW_deaminase"/>
    <property type="match status" value="1"/>
</dbReference>
<proteinExistence type="evidence at transcript level"/>
<dbReference type="EMBL" id="JF501597">
    <property type="protein sequence ID" value="AEB39775.1"/>
    <property type="molecule type" value="mRNA"/>
</dbReference>
<dbReference type="Pfam" id="PF13041">
    <property type="entry name" value="PPR_2"/>
    <property type="match status" value="5"/>
</dbReference>
<dbReference type="PANTHER" id="PTHR24015:SF548">
    <property type="entry name" value="OS08G0340900 PROTEIN"/>
    <property type="match status" value="1"/>
</dbReference>
<dbReference type="AlphaFoldDB" id="F5CAD9"/>
<dbReference type="Pfam" id="PF01535">
    <property type="entry name" value="PPR"/>
    <property type="match status" value="1"/>
</dbReference>
<keyword evidence="1" id="KW-0677">Repeat</keyword>
<dbReference type="FunFam" id="1.25.40.10:FF:000396">
    <property type="entry name" value="Pentatricopeptide repeat-containing protein At2g36730"/>
    <property type="match status" value="1"/>
</dbReference>
<organism evidence="4">
    <name type="scientific">Funaria hygrometrica</name>
    <name type="common">Moss</name>
    <dbReference type="NCBI Taxonomy" id="29583"/>
    <lineage>
        <taxon>Eukaryota</taxon>
        <taxon>Viridiplantae</taxon>
        <taxon>Streptophyta</taxon>
        <taxon>Embryophyta</taxon>
        <taxon>Bryophyta</taxon>
        <taxon>Bryophytina</taxon>
        <taxon>Bryopsida</taxon>
        <taxon>Funariidae</taxon>
        <taxon>Funariales</taxon>
        <taxon>Funariaceae</taxon>
        <taxon>Funaria</taxon>
    </lineage>
</organism>
<evidence type="ECO:0000256" key="1">
    <source>
        <dbReference type="ARBA" id="ARBA00022737"/>
    </source>
</evidence>
<feature type="repeat" description="PPR" evidence="2">
    <location>
        <begin position="126"/>
        <end position="160"/>
    </location>
</feature>
<dbReference type="GO" id="GO:0009451">
    <property type="term" value="P:RNA modification"/>
    <property type="evidence" value="ECO:0007669"/>
    <property type="project" value="InterPro"/>
</dbReference>
<feature type="repeat" description="PPR" evidence="2">
    <location>
        <begin position="530"/>
        <end position="564"/>
    </location>
</feature>
<evidence type="ECO:0000313" key="4">
    <source>
        <dbReference type="EMBL" id="AEB39775.1"/>
    </source>
</evidence>
<dbReference type="FunFam" id="1.25.40.10:FF:000381">
    <property type="entry name" value="Pentatricopeptide repeat-containing protein"/>
    <property type="match status" value="2"/>
</dbReference>
<dbReference type="Pfam" id="PF20431">
    <property type="entry name" value="E_motif"/>
    <property type="match status" value="1"/>
</dbReference>
<dbReference type="Pfam" id="PF20430">
    <property type="entry name" value="Eplus_motif"/>
    <property type="match status" value="1"/>
</dbReference>
<protein>
    <submittedName>
        <fullName evidence="4">Pentatricopeptide repeat protein 71</fullName>
    </submittedName>
</protein>
<dbReference type="FunFam" id="1.25.40.10:FF:000366">
    <property type="entry name" value="Pentatricopeptide (PPR) repeat-containing protein"/>
    <property type="match status" value="1"/>
</dbReference>
<evidence type="ECO:0000259" key="3">
    <source>
        <dbReference type="Pfam" id="PF14432"/>
    </source>
</evidence>
<feature type="repeat" description="PPR" evidence="2">
    <location>
        <begin position="227"/>
        <end position="261"/>
    </location>
</feature>
<feature type="domain" description="DYW" evidence="3">
    <location>
        <begin position="745"/>
        <end position="837"/>
    </location>
</feature>